<reference evidence="3" key="1">
    <citation type="journal article" date="2015" name="Nat. Genet.">
        <title>The genome and transcriptome of the zoonotic hookworm Ancylostoma ceylanicum identify infection-specific gene families.</title>
        <authorList>
            <person name="Schwarz E.M."/>
            <person name="Hu Y."/>
            <person name="Antoshechkin I."/>
            <person name="Miller M.M."/>
            <person name="Sternberg P.W."/>
            <person name="Aroian R.V."/>
        </authorList>
    </citation>
    <scope>NUCLEOTIDE SEQUENCE</scope>
    <source>
        <strain evidence="3">HY135</strain>
    </source>
</reference>
<evidence type="ECO:0000256" key="1">
    <source>
        <dbReference type="SAM" id="SignalP"/>
    </source>
</evidence>
<gene>
    <name evidence="2" type="primary">Acey_s0043.g859</name>
    <name evidence="2" type="synonym">Acey-M05D6.9</name>
    <name evidence="2" type="ORF">Y032_0043g859</name>
</gene>
<comment type="caution">
    <text evidence="2">The sequence shown here is derived from an EMBL/GenBank/DDBJ whole genome shotgun (WGS) entry which is preliminary data.</text>
</comment>
<feature type="signal peptide" evidence="1">
    <location>
        <begin position="1"/>
        <end position="17"/>
    </location>
</feature>
<organism evidence="2 3">
    <name type="scientific">Ancylostoma ceylanicum</name>
    <dbReference type="NCBI Taxonomy" id="53326"/>
    <lineage>
        <taxon>Eukaryota</taxon>
        <taxon>Metazoa</taxon>
        <taxon>Ecdysozoa</taxon>
        <taxon>Nematoda</taxon>
        <taxon>Chromadorea</taxon>
        <taxon>Rhabditida</taxon>
        <taxon>Rhabditina</taxon>
        <taxon>Rhabditomorpha</taxon>
        <taxon>Strongyloidea</taxon>
        <taxon>Ancylostomatidae</taxon>
        <taxon>Ancylostomatinae</taxon>
        <taxon>Ancylostoma</taxon>
    </lineage>
</organism>
<keyword evidence="3" id="KW-1185">Reference proteome</keyword>
<protein>
    <recommendedName>
        <fullName evidence="4">Chondroitin proteoglycan 4 domain-containing protein</fullName>
    </recommendedName>
</protein>
<dbReference type="PANTHER" id="PTHR36944:SF2">
    <property type="entry name" value="CPG4 DOMAIN-CONTAINING PROTEIN"/>
    <property type="match status" value="1"/>
</dbReference>
<feature type="chain" id="PRO_5001488670" description="Chondroitin proteoglycan 4 domain-containing protein" evidence="1">
    <location>
        <begin position="18"/>
        <end position="289"/>
    </location>
</feature>
<proteinExistence type="predicted"/>
<dbReference type="EMBL" id="JARK01001379">
    <property type="protein sequence ID" value="EYC13677.1"/>
    <property type="molecule type" value="Genomic_DNA"/>
</dbReference>
<sequence>MQLLVYWILLLFGTSYGRLLKGDLPRESVARACSDTSQEKFEARRLQKRRAPSAFQLARLQRDYDGDYDTGEFKDGRGKGDDSLRRDEVVSDARCLERCNNRLNVGMDMVNAHMSFGSIDVPSVVEQHDLELFCLLDRQHSQCVDECGYAVQFNLREYVCKRRFNEMLEHLPCYARAAPVLSRHCRPRCGEYTPLQHTLPGYAQRCRQLLCDHACTNFILDKICPGEEAKRAAAFLLEFTRMQVDYWVRDFVRTHNISIEESYPSSCARLRCDDFTANNCVRRRRARHY</sequence>
<name>A0A016UFP4_9BILA</name>
<dbReference type="Proteomes" id="UP000024635">
    <property type="component" value="Unassembled WGS sequence"/>
</dbReference>
<evidence type="ECO:0008006" key="4">
    <source>
        <dbReference type="Google" id="ProtNLM"/>
    </source>
</evidence>
<evidence type="ECO:0000313" key="2">
    <source>
        <dbReference type="EMBL" id="EYC13677.1"/>
    </source>
</evidence>
<keyword evidence="1" id="KW-0732">Signal</keyword>
<dbReference type="AlphaFoldDB" id="A0A016UFP4"/>
<dbReference type="PANTHER" id="PTHR36944">
    <property type="entry name" value="PROTEIN CBG02791-RELATED"/>
    <property type="match status" value="1"/>
</dbReference>
<dbReference type="OrthoDB" id="10253954at2759"/>
<accession>A0A016UFP4</accession>
<evidence type="ECO:0000313" key="3">
    <source>
        <dbReference type="Proteomes" id="UP000024635"/>
    </source>
</evidence>